<comment type="catalytic activity">
    <reaction evidence="9">
        <text>Na(+)(in) + diphosphate + H2O = Na(+)(out) + 2 phosphate + H(+)</text>
        <dbReference type="Rhea" id="RHEA:57884"/>
        <dbReference type="ChEBI" id="CHEBI:15377"/>
        <dbReference type="ChEBI" id="CHEBI:15378"/>
        <dbReference type="ChEBI" id="CHEBI:29101"/>
        <dbReference type="ChEBI" id="CHEBI:33019"/>
        <dbReference type="ChEBI" id="CHEBI:43474"/>
        <dbReference type="EC" id="7.2.3.1"/>
    </reaction>
</comment>
<dbReference type="GO" id="GO:0000287">
    <property type="term" value="F:magnesium ion binding"/>
    <property type="evidence" value="ECO:0007669"/>
    <property type="project" value="UniProtKB-UniRule"/>
</dbReference>
<comment type="cofactor">
    <cofactor evidence="9">
        <name>Mg(2+)</name>
        <dbReference type="ChEBI" id="CHEBI:18420"/>
    </cofactor>
</comment>
<feature type="transmembrane region" description="Helical" evidence="9">
    <location>
        <begin position="414"/>
        <end position="431"/>
    </location>
</feature>
<evidence type="ECO:0000256" key="8">
    <source>
        <dbReference type="ARBA" id="ARBA00023136"/>
    </source>
</evidence>
<comment type="similarity">
    <text evidence="9">Belongs to the H(+)-translocating pyrophosphatase (TC 3.A.10) family. K(+)-stimulated subfamily.</text>
</comment>
<feature type="transmembrane region" description="Helical" evidence="9">
    <location>
        <begin position="539"/>
        <end position="559"/>
    </location>
</feature>
<evidence type="ECO:0000256" key="6">
    <source>
        <dbReference type="ARBA" id="ARBA00022989"/>
    </source>
</evidence>
<evidence type="ECO:0000256" key="7">
    <source>
        <dbReference type="ARBA" id="ARBA00023065"/>
    </source>
</evidence>
<feature type="transmembrane region" description="Helical" evidence="9">
    <location>
        <begin position="359"/>
        <end position="380"/>
    </location>
</feature>
<dbReference type="GO" id="GO:0004427">
    <property type="term" value="F:inorganic diphosphate phosphatase activity"/>
    <property type="evidence" value="ECO:0007669"/>
    <property type="project" value="UniProtKB-UniRule"/>
</dbReference>
<dbReference type="NCBIfam" id="NF001954">
    <property type="entry name" value="PRK00733.2-2"/>
    <property type="match status" value="1"/>
</dbReference>
<feature type="transmembrane region" description="Helical" evidence="9">
    <location>
        <begin position="55"/>
        <end position="81"/>
    </location>
</feature>
<comment type="activity regulation">
    <text evidence="9">Requires K(+) for maximal activity.</text>
</comment>
<feature type="transmembrane region" description="Helical" evidence="9">
    <location>
        <begin position="248"/>
        <end position="266"/>
    </location>
</feature>
<dbReference type="NCBIfam" id="TIGR01104">
    <property type="entry name" value="V_PPase"/>
    <property type="match status" value="1"/>
</dbReference>
<comment type="function">
    <text evidence="9">Sodium pump that utilizes the energy of pyrophosphate hydrolysis as the driving force for Na(+) movement across the membrane.</text>
</comment>
<dbReference type="GO" id="GO:0012505">
    <property type="term" value="C:endomembrane system"/>
    <property type="evidence" value="ECO:0007669"/>
    <property type="project" value="UniProtKB-SubCell"/>
</dbReference>
<name>A0A1M4S8R9_MARH1</name>
<dbReference type="GO" id="GO:0009678">
    <property type="term" value="F:diphosphate hydrolysis-driven proton transmembrane transporter activity"/>
    <property type="evidence" value="ECO:0007669"/>
    <property type="project" value="UniProtKB-UniRule"/>
</dbReference>
<comment type="subcellular location">
    <subcellularLocation>
        <location evidence="9">Cell membrane</location>
        <topology evidence="9">Multi-pass membrane protein</topology>
    </subcellularLocation>
    <subcellularLocation>
        <location evidence="1">Endomembrane system</location>
        <topology evidence="1">Multi-pass membrane protein</topology>
    </subcellularLocation>
</comment>
<dbReference type="RefSeq" id="WP_072862343.1">
    <property type="nucleotide sequence ID" value="NZ_FQUI01000001.1"/>
</dbReference>
<keyword evidence="3 9" id="KW-0812">Transmembrane</keyword>
<keyword evidence="8 9" id="KW-0472">Membrane</keyword>
<feature type="transmembrane region" description="Helical" evidence="9">
    <location>
        <begin position="126"/>
        <end position="149"/>
    </location>
</feature>
<keyword evidence="11" id="KW-1185">Reference proteome</keyword>
<dbReference type="PIRSF" id="PIRSF001265">
    <property type="entry name" value="H+-PPase"/>
    <property type="match status" value="1"/>
</dbReference>
<comment type="caution">
    <text evidence="9">Lacks conserved residue(s) required for the propagation of feature annotation.</text>
</comment>
<dbReference type="STRING" id="1122195.SAMN02745164_00124"/>
<feature type="transmembrane region" description="Helical" evidence="9">
    <location>
        <begin position="87"/>
        <end position="105"/>
    </location>
</feature>
<evidence type="ECO:0000256" key="3">
    <source>
        <dbReference type="ARBA" id="ARBA00022692"/>
    </source>
</evidence>
<dbReference type="OrthoDB" id="9808652at2"/>
<keyword evidence="9" id="KW-0630">Potassium</keyword>
<feature type="transmembrane region" description="Helical" evidence="9">
    <location>
        <begin position="169"/>
        <end position="189"/>
    </location>
</feature>
<proteinExistence type="inferred from homology"/>
<keyword evidence="9" id="KW-0739">Sodium transport</keyword>
<feature type="transmembrane region" description="Helical" evidence="9">
    <location>
        <begin position="317"/>
        <end position="339"/>
    </location>
</feature>
<keyword evidence="6 9" id="KW-1133">Transmembrane helix</keyword>
<dbReference type="AlphaFoldDB" id="A0A1M4S8R9"/>
<sequence>MLYYVIIVPLIALAVAMFNYFSVLKLDEGTDEMKEVALAIREGAKTFINHEYRTIGIYVVFIAIILMVVTDINVGIAFVLGAVMSGSAGYIGMKMATIANVRVANEARITKNMGKTLKVAFQGGSVMGLSVAGFALLGLILVYIIFGIWRGQLNKESIVVVKNWLGISYIPFAMTISGYALGCSIIAMFDRVGGGIYTKAADMGADLVGKTELALPEDDPRNPATIADNVGDNVGDVAGLGADLLESYIGAIISSVVLVLYASFLISKDVKEISYITTYKLSTYPIIFTVLGLIGAIIGILYVIFKKSSNNPHKELNMSLLSSAGLTIIFTLIFSIYYLKDLPSDELKLMGFRFGVYSPWLSAVVGIFSGIIIGLLAEYYTSDKYRPTQELAEFAKGGPAIVISKGMALGMKSVLYPVFMLMFGILISNYFSGLYGVAMAAMGMLSFVAATVSVDSYGPVADNAGGISEMAKLEPEVRKITDTLDSVGNTTAAIGKGFAIGSAAFAALSLFASFVYSQINPDMQVDLKSLLNINLISPKTIAGALFGAALPYFFSAYLIDAVVNAAEKMVEEIRRQFREIPGLMEGKSKPDYNRCIKISSDGALKEMKTPALIAVLTPLISGFIFGVDFVGGLLAGTTFSGVMLAIYTANSGGAWDNAKKYIENGNLEGEGKGSEAHKASVVGDTVGDPLKDTVGPSLDILIKIMAVTSLITVSMFKVYHLF</sequence>
<organism evidence="10 11">
    <name type="scientific">Marinitoga hydrogenitolerans (strain DSM 16785 / JCM 12826 / AT1271)</name>
    <dbReference type="NCBI Taxonomy" id="1122195"/>
    <lineage>
        <taxon>Bacteria</taxon>
        <taxon>Thermotogati</taxon>
        <taxon>Thermotogota</taxon>
        <taxon>Thermotogae</taxon>
        <taxon>Petrotogales</taxon>
        <taxon>Petrotogaceae</taxon>
        <taxon>Marinitoga</taxon>
    </lineage>
</organism>
<evidence type="ECO:0000256" key="1">
    <source>
        <dbReference type="ARBA" id="ARBA00004127"/>
    </source>
</evidence>
<dbReference type="Proteomes" id="UP000184334">
    <property type="component" value="Unassembled WGS sequence"/>
</dbReference>
<dbReference type="EC" id="7.2.3.1" evidence="9"/>
<feature type="transmembrane region" description="Helical" evidence="9">
    <location>
        <begin position="6"/>
        <end position="24"/>
    </location>
</feature>
<comment type="subunit">
    <text evidence="9">Homodimer.</text>
</comment>
<keyword evidence="9" id="KW-0915">Sodium</keyword>
<dbReference type="Pfam" id="PF03030">
    <property type="entry name" value="H_PPase"/>
    <property type="match status" value="1"/>
</dbReference>
<dbReference type="GO" id="GO:0005886">
    <property type="term" value="C:plasma membrane"/>
    <property type="evidence" value="ECO:0007669"/>
    <property type="project" value="UniProtKB-SubCell"/>
</dbReference>
<feature type="site" description="Determinant of potassium dependence" evidence="9">
    <location>
        <position position="492"/>
    </location>
</feature>
<keyword evidence="4 9" id="KW-0460">Magnesium</keyword>
<comment type="caution">
    <text evidence="10">The sequence shown here is derived from an EMBL/GenBank/DDBJ whole genome shotgun (WGS) entry which is preliminary data.</text>
</comment>
<gene>
    <name evidence="9" type="primary">hppA</name>
    <name evidence="10" type="ORF">SAMN02745164_00124</name>
</gene>
<reference evidence="10" key="1">
    <citation type="submission" date="2016-11" db="EMBL/GenBank/DDBJ databases">
        <authorList>
            <person name="Varghese N."/>
            <person name="Submissions S."/>
        </authorList>
    </citation>
    <scope>NUCLEOTIDE SEQUENCE [LARGE SCALE GENOMIC DNA]</scope>
    <source>
        <strain evidence="10">DSM 16785</strain>
    </source>
</reference>
<accession>A0A1M4S8R9</accession>
<evidence type="ECO:0000256" key="4">
    <source>
        <dbReference type="ARBA" id="ARBA00022842"/>
    </source>
</evidence>
<dbReference type="PANTHER" id="PTHR31998">
    <property type="entry name" value="K(+)-INSENSITIVE PYROPHOSPHATE-ENERGIZED PROTON PUMP"/>
    <property type="match status" value="1"/>
</dbReference>
<keyword evidence="9" id="KW-1003">Cell membrane</keyword>
<evidence type="ECO:0000256" key="2">
    <source>
        <dbReference type="ARBA" id="ARBA00022448"/>
    </source>
</evidence>
<dbReference type="EMBL" id="FQUI01000001">
    <property type="protein sequence ID" value="SHE28447.1"/>
    <property type="molecule type" value="Genomic_DNA"/>
</dbReference>
<dbReference type="InterPro" id="IPR004131">
    <property type="entry name" value="PPase-energised_H-pump"/>
</dbReference>
<keyword evidence="5 9" id="KW-1278">Translocase</keyword>
<evidence type="ECO:0000256" key="5">
    <source>
        <dbReference type="ARBA" id="ARBA00022967"/>
    </source>
</evidence>
<protein>
    <recommendedName>
        <fullName evidence="9">Putative K(+)-stimulated pyrophosphate-energized sodium pump</fullName>
        <ecNumber evidence="9">7.2.3.1</ecNumber>
    </recommendedName>
    <alternativeName>
        <fullName evidence="9">Membrane-bound sodium-translocating pyrophosphatase</fullName>
    </alternativeName>
    <alternativeName>
        <fullName evidence="9">Pyrophosphate-energized inorganic pyrophosphatase</fullName>
        <shortName evidence="9">Na(+)-PPase</shortName>
    </alternativeName>
</protein>
<keyword evidence="7 9" id="KW-0406">Ion transport</keyword>
<feature type="transmembrane region" description="Helical" evidence="9">
    <location>
        <begin position="611"/>
        <end position="635"/>
    </location>
</feature>
<keyword evidence="2 9" id="KW-0813">Transport</keyword>
<dbReference type="HAMAP" id="MF_01129">
    <property type="entry name" value="PPase_energized_pump"/>
    <property type="match status" value="1"/>
</dbReference>
<evidence type="ECO:0000313" key="10">
    <source>
        <dbReference type="EMBL" id="SHE28447.1"/>
    </source>
</evidence>
<dbReference type="GO" id="GO:0006814">
    <property type="term" value="P:sodium ion transport"/>
    <property type="evidence" value="ECO:0007669"/>
    <property type="project" value="UniProtKB-UniRule"/>
</dbReference>
<feature type="transmembrane region" description="Helical" evidence="9">
    <location>
        <begin position="498"/>
        <end position="519"/>
    </location>
</feature>
<feature type="transmembrane region" description="Helical" evidence="9">
    <location>
        <begin position="286"/>
        <end position="305"/>
    </location>
</feature>
<evidence type="ECO:0000313" key="11">
    <source>
        <dbReference type="Proteomes" id="UP000184334"/>
    </source>
</evidence>
<dbReference type="NCBIfam" id="NF001960">
    <property type="entry name" value="PRK00733.3-5"/>
    <property type="match status" value="1"/>
</dbReference>
<dbReference type="GO" id="GO:0030955">
    <property type="term" value="F:potassium ion binding"/>
    <property type="evidence" value="ECO:0007669"/>
    <property type="project" value="UniProtKB-UniRule"/>
</dbReference>
<evidence type="ECO:0000256" key="9">
    <source>
        <dbReference type="HAMAP-Rule" id="MF_01129"/>
    </source>
</evidence>